<sequence length="261" mass="28328">MKKISSLTLAAFLALSFGGAQATSSSTVRGGPLSYQVIDYRDDGIAAGYTLHNSYLTTSTGTGTAVRDTEDTVNAPSYSSVASPYISGSAAIDTSGAFSLDLSTNNAYGQLIEWTSSSSWVDFVQSITLAPHTGVIVTGHFDFDLTQAAQPRPDGRLLNTEFEFWTQRWSPPINWGDLDYHVWNSMSPGTEEGGFDFTIRLGNFTDAYQTGNLELTAQLITDFQRPTYEPLLPTLVPEPATWLLFAAGVPVAALFARRRRA</sequence>
<feature type="signal peptide" evidence="2">
    <location>
        <begin position="1"/>
        <end position="22"/>
    </location>
</feature>
<dbReference type="AlphaFoldDB" id="A0A4P8HVZ1"/>
<evidence type="ECO:0000313" key="7">
    <source>
        <dbReference type="Proteomes" id="UP000584325"/>
    </source>
</evidence>
<keyword evidence="6" id="KW-1185">Reference proteome</keyword>
<feature type="chain" id="PRO_5044607577" evidence="2">
    <location>
        <begin position="23"/>
        <end position="261"/>
    </location>
</feature>
<reference evidence="4 7" key="2">
    <citation type="submission" date="2020-08" db="EMBL/GenBank/DDBJ databases">
        <title>Genomic Encyclopedia of Type Strains, Phase III (KMG-III): the genomes of soil and plant-associated and newly described type strains.</title>
        <authorList>
            <person name="Whitman W."/>
        </authorList>
    </citation>
    <scope>NUCLEOTIDE SEQUENCE [LARGE SCALE GENOMIC DNA]</scope>
    <source>
        <strain evidence="4 7">CECT 7753</strain>
    </source>
</reference>
<dbReference type="EMBL" id="JACHXS010000004">
    <property type="protein sequence ID" value="MBB3221934.1"/>
    <property type="molecule type" value="Genomic_DNA"/>
</dbReference>
<evidence type="ECO:0000313" key="4">
    <source>
        <dbReference type="EMBL" id="MBB3221934.1"/>
    </source>
</evidence>
<dbReference type="Proteomes" id="UP000298763">
    <property type="component" value="Chromosome"/>
</dbReference>
<protein>
    <submittedName>
        <fullName evidence="5">PEP-CTERM sorting domain-containing protein</fullName>
    </submittedName>
</protein>
<dbReference type="RefSeq" id="WP_137317040.1">
    <property type="nucleotide sequence ID" value="NZ_CP040017.1"/>
</dbReference>
<evidence type="ECO:0000259" key="3">
    <source>
        <dbReference type="Pfam" id="PF07589"/>
    </source>
</evidence>
<dbReference type="NCBIfam" id="TIGR02595">
    <property type="entry name" value="PEP_CTERM"/>
    <property type="match status" value="1"/>
</dbReference>
<name>A0A4P8HVZ1_9BURK</name>
<reference evidence="5 6" key="1">
    <citation type="submission" date="2019-05" db="EMBL/GenBank/DDBJ databases">
        <title>Draft Genome Sequences of Six Type Strains of the Genus Massilia.</title>
        <authorList>
            <person name="Miess H."/>
            <person name="Frediansyhah A."/>
            <person name="Gross H."/>
        </authorList>
    </citation>
    <scope>NUCLEOTIDE SEQUENCE [LARGE SCALE GENOMIC DNA]</scope>
    <source>
        <strain evidence="5 6">DSMZ 26121</strain>
    </source>
</reference>
<evidence type="ECO:0000313" key="6">
    <source>
        <dbReference type="Proteomes" id="UP000298763"/>
    </source>
</evidence>
<feature type="domain" description="Ice-binding protein C-terminal" evidence="3">
    <location>
        <begin position="236"/>
        <end position="260"/>
    </location>
</feature>
<dbReference type="InterPro" id="IPR013424">
    <property type="entry name" value="Ice-binding_C"/>
</dbReference>
<keyword evidence="2" id="KW-0732">Signal</keyword>
<feature type="transmembrane region" description="Helical" evidence="1">
    <location>
        <begin position="239"/>
        <end position="256"/>
    </location>
</feature>
<evidence type="ECO:0000313" key="5">
    <source>
        <dbReference type="EMBL" id="QCP14269.1"/>
    </source>
</evidence>
<keyword evidence="1" id="KW-1133">Transmembrane helix</keyword>
<keyword evidence="1" id="KW-0812">Transmembrane</keyword>
<dbReference type="Pfam" id="PF07589">
    <property type="entry name" value="PEP-CTERM"/>
    <property type="match status" value="1"/>
</dbReference>
<proteinExistence type="predicted"/>
<gene>
    <name evidence="5" type="ORF">FCL38_30530</name>
    <name evidence="4" type="ORF">FHS02_002744</name>
</gene>
<accession>A0A4P8HVZ1</accession>
<evidence type="ECO:0000256" key="2">
    <source>
        <dbReference type="SAM" id="SignalP"/>
    </source>
</evidence>
<dbReference type="Proteomes" id="UP000584325">
    <property type="component" value="Unassembled WGS sequence"/>
</dbReference>
<keyword evidence="1" id="KW-0472">Membrane</keyword>
<dbReference type="EMBL" id="CP040017">
    <property type="protein sequence ID" value="QCP14269.1"/>
    <property type="molecule type" value="Genomic_DNA"/>
</dbReference>
<evidence type="ECO:0000256" key="1">
    <source>
        <dbReference type="SAM" id="Phobius"/>
    </source>
</evidence>
<organism evidence="4 7">
    <name type="scientific">Pseudoduganella umbonata</name>
    <dbReference type="NCBI Taxonomy" id="864828"/>
    <lineage>
        <taxon>Bacteria</taxon>
        <taxon>Pseudomonadati</taxon>
        <taxon>Pseudomonadota</taxon>
        <taxon>Betaproteobacteria</taxon>
        <taxon>Burkholderiales</taxon>
        <taxon>Oxalobacteraceae</taxon>
        <taxon>Telluria group</taxon>
        <taxon>Pseudoduganella</taxon>
    </lineage>
</organism>